<evidence type="ECO:0000313" key="6">
    <source>
        <dbReference type="Proteomes" id="UP001214530"/>
    </source>
</evidence>
<reference evidence="5" key="1">
    <citation type="submission" date="2023-03" db="EMBL/GenBank/DDBJ databases">
        <title>Andean soil-derived lignocellulolytic bacterial consortium as a source of novel taxa and putative plastic-active enzymes.</title>
        <authorList>
            <person name="Diaz-Garcia L."/>
            <person name="Chuvochina M."/>
            <person name="Feuerriegel G."/>
            <person name="Bunk B."/>
            <person name="Sproer C."/>
            <person name="Streit W.R."/>
            <person name="Rodriguez L.M."/>
            <person name="Overmann J."/>
            <person name="Jimenez D.J."/>
        </authorList>
    </citation>
    <scope>NUCLEOTIDE SEQUENCE</scope>
    <source>
        <strain evidence="5">MAG 3858</strain>
    </source>
</reference>
<organism evidence="5 6">
    <name type="scientific">Candidatus Pedobacter colombiensis</name>
    <dbReference type="NCBI Taxonomy" id="3121371"/>
    <lineage>
        <taxon>Bacteria</taxon>
        <taxon>Pseudomonadati</taxon>
        <taxon>Bacteroidota</taxon>
        <taxon>Sphingobacteriia</taxon>
        <taxon>Sphingobacteriales</taxon>
        <taxon>Sphingobacteriaceae</taxon>
        <taxon>Pedobacter</taxon>
    </lineage>
</organism>
<dbReference type="Pfam" id="PF12833">
    <property type="entry name" value="HTH_18"/>
    <property type="match status" value="1"/>
</dbReference>
<proteinExistence type="predicted"/>
<evidence type="ECO:0000256" key="1">
    <source>
        <dbReference type="ARBA" id="ARBA00023015"/>
    </source>
</evidence>
<dbReference type="GO" id="GO:0043565">
    <property type="term" value="F:sequence-specific DNA binding"/>
    <property type="evidence" value="ECO:0007669"/>
    <property type="project" value="InterPro"/>
</dbReference>
<protein>
    <submittedName>
        <fullName evidence="5">AraC family transcriptional regulator</fullName>
    </submittedName>
</protein>
<dbReference type="SUPFAM" id="SSF46689">
    <property type="entry name" value="Homeodomain-like"/>
    <property type="match status" value="2"/>
</dbReference>
<dbReference type="PANTHER" id="PTHR11019">
    <property type="entry name" value="HTH-TYPE TRANSCRIPTIONAL REGULATOR NIMR"/>
    <property type="match status" value="1"/>
</dbReference>
<dbReference type="GO" id="GO:0003700">
    <property type="term" value="F:DNA-binding transcription factor activity"/>
    <property type="evidence" value="ECO:0007669"/>
    <property type="project" value="InterPro"/>
</dbReference>
<dbReference type="InterPro" id="IPR037923">
    <property type="entry name" value="HTH-like"/>
</dbReference>
<dbReference type="SUPFAM" id="SSF51215">
    <property type="entry name" value="Regulatory protein AraC"/>
    <property type="match status" value="1"/>
</dbReference>
<dbReference type="InterPro" id="IPR009057">
    <property type="entry name" value="Homeodomain-like_sf"/>
</dbReference>
<feature type="domain" description="HTH araC/xylS-type" evidence="4">
    <location>
        <begin position="165"/>
        <end position="263"/>
    </location>
</feature>
<dbReference type="Pfam" id="PF02311">
    <property type="entry name" value="AraC_binding"/>
    <property type="match status" value="1"/>
</dbReference>
<dbReference type="Proteomes" id="UP001214530">
    <property type="component" value="Chromosome"/>
</dbReference>
<dbReference type="InterPro" id="IPR020449">
    <property type="entry name" value="Tscrpt_reg_AraC-type_HTH"/>
</dbReference>
<dbReference type="InterPro" id="IPR018060">
    <property type="entry name" value="HTH_AraC"/>
</dbReference>
<keyword evidence="2" id="KW-0238">DNA-binding</keyword>
<evidence type="ECO:0000313" key="5">
    <source>
        <dbReference type="EMBL" id="WEK21740.1"/>
    </source>
</evidence>
<evidence type="ECO:0000259" key="4">
    <source>
        <dbReference type="PROSITE" id="PS01124"/>
    </source>
</evidence>
<keyword evidence="1" id="KW-0805">Transcription regulation</keyword>
<dbReference type="SMART" id="SM00342">
    <property type="entry name" value="HTH_ARAC"/>
    <property type="match status" value="1"/>
</dbReference>
<evidence type="ECO:0000256" key="3">
    <source>
        <dbReference type="ARBA" id="ARBA00023163"/>
    </source>
</evidence>
<dbReference type="PRINTS" id="PR00032">
    <property type="entry name" value="HTHARAC"/>
</dbReference>
<dbReference type="AlphaFoldDB" id="A0AAJ5WCG7"/>
<dbReference type="EMBL" id="CP119313">
    <property type="protein sequence ID" value="WEK21740.1"/>
    <property type="molecule type" value="Genomic_DNA"/>
</dbReference>
<dbReference type="Gene3D" id="1.10.10.60">
    <property type="entry name" value="Homeodomain-like"/>
    <property type="match status" value="2"/>
</dbReference>
<evidence type="ECO:0000256" key="2">
    <source>
        <dbReference type="ARBA" id="ARBA00023125"/>
    </source>
</evidence>
<dbReference type="InterPro" id="IPR003313">
    <property type="entry name" value="AraC-bd"/>
</dbReference>
<dbReference type="PANTHER" id="PTHR11019:SF159">
    <property type="entry name" value="TRANSCRIPTIONAL REGULATOR-RELATED"/>
    <property type="match status" value="1"/>
</dbReference>
<accession>A0AAJ5WCG7</accession>
<name>A0AAJ5WCG7_9SPHI</name>
<gene>
    <name evidence="5" type="ORF">P0Y49_11405</name>
</gene>
<dbReference type="PROSITE" id="PS01124">
    <property type="entry name" value="HTH_ARAC_FAMILY_2"/>
    <property type="match status" value="1"/>
</dbReference>
<sequence length="279" mass="32290">MQKTSNETILFELDEKSETTFVWHSKFEDKFRHHKHTKGQLTYVEGGVIFLFTNDKSYFLPARHYLWIPAGIEHHLEHRYKSTIVRNIYFNTADVENNPFFSQIGIYPVNNLLLEMLKFSENWNGNISLGSQEYGFLDTIKNILPVISKHPLPLVVPTTDNERLRPALKYIHTHLANELTLPIIASATGFSERTLSRIFQASLKISFFQYLKLVRMTKAMEKLLESDLTISEIAYEVGYDSISSFSNTFYKMTGRRPSTFKELKIATLEVIATSQSNFT</sequence>
<keyword evidence="3" id="KW-0804">Transcription</keyword>